<reference evidence="1" key="1">
    <citation type="submission" date="2022-08" db="EMBL/GenBank/DDBJ databases">
        <authorList>
            <person name="Deng Y."/>
            <person name="Han X.-F."/>
            <person name="Zhang Y.-Q."/>
        </authorList>
    </citation>
    <scope>NUCLEOTIDE SEQUENCE</scope>
    <source>
        <strain evidence="1">CPCC 203386</strain>
    </source>
</reference>
<protein>
    <submittedName>
        <fullName evidence="1">Uncharacterized protein</fullName>
    </submittedName>
</protein>
<dbReference type="RefSeq" id="WP_259543607.1">
    <property type="nucleotide sequence ID" value="NZ_JANLCJ010000545.1"/>
</dbReference>
<proteinExistence type="predicted"/>
<dbReference type="EMBL" id="JANLCJ010000545">
    <property type="protein sequence ID" value="MCS5737259.1"/>
    <property type="molecule type" value="Genomic_DNA"/>
</dbReference>
<comment type="caution">
    <text evidence="1">The sequence shown here is derived from an EMBL/GenBank/DDBJ whole genome shotgun (WGS) entry which is preliminary data.</text>
</comment>
<accession>A0ABT2HBH9</accession>
<dbReference type="Proteomes" id="UP001165586">
    <property type="component" value="Unassembled WGS sequence"/>
</dbReference>
<evidence type="ECO:0000313" key="1">
    <source>
        <dbReference type="EMBL" id="MCS5737259.1"/>
    </source>
</evidence>
<name>A0ABT2HBH9_9MICO</name>
<evidence type="ECO:0000313" key="2">
    <source>
        <dbReference type="Proteomes" id="UP001165586"/>
    </source>
</evidence>
<feature type="non-terminal residue" evidence="1">
    <location>
        <position position="1"/>
    </location>
</feature>
<gene>
    <name evidence="1" type="ORF">N1032_26370</name>
</gene>
<organism evidence="1 2">
    <name type="scientific">Herbiconiux daphne</name>
    <dbReference type="NCBI Taxonomy" id="2970914"/>
    <lineage>
        <taxon>Bacteria</taxon>
        <taxon>Bacillati</taxon>
        <taxon>Actinomycetota</taxon>
        <taxon>Actinomycetes</taxon>
        <taxon>Micrococcales</taxon>
        <taxon>Microbacteriaceae</taxon>
        <taxon>Herbiconiux</taxon>
    </lineage>
</organism>
<keyword evidence="2" id="KW-1185">Reference proteome</keyword>
<sequence length="103" mass="11331">LKVVLAHSEQAQRVGKYIVREQMVNIVDEGQNILFSDSTFVADSVPDSDIQRYGMNFLSDPHTGHGVVIYPTATNEITVYKTEIDKGGNIAAVSTQMDLICSK</sequence>